<evidence type="ECO:0000256" key="6">
    <source>
        <dbReference type="SAM" id="MobiDB-lite"/>
    </source>
</evidence>
<keyword evidence="5 7" id="KW-0472">Membrane</keyword>
<feature type="transmembrane region" description="Helical" evidence="7">
    <location>
        <begin position="238"/>
        <end position="262"/>
    </location>
</feature>
<feature type="transmembrane region" description="Helical" evidence="7">
    <location>
        <begin position="126"/>
        <end position="147"/>
    </location>
</feature>
<accession>A0A222VV00</accession>
<feature type="transmembrane region" description="Helical" evidence="7">
    <location>
        <begin position="15"/>
        <end position="32"/>
    </location>
</feature>
<dbReference type="PANTHER" id="PTHR39087:SF2">
    <property type="entry name" value="UPF0104 MEMBRANE PROTEIN MJ1595"/>
    <property type="match status" value="1"/>
</dbReference>
<keyword evidence="9" id="KW-1185">Reference proteome</keyword>
<evidence type="ECO:0000256" key="1">
    <source>
        <dbReference type="ARBA" id="ARBA00004651"/>
    </source>
</evidence>
<gene>
    <name evidence="8" type="ORF">SAMN05421630_107118</name>
</gene>
<dbReference type="AlphaFoldDB" id="A0A222VV00"/>
<dbReference type="GO" id="GO:0005886">
    <property type="term" value="C:plasma membrane"/>
    <property type="evidence" value="ECO:0007669"/>
    <property type="project" value="UniProtKB-SubCell"/>
</dbReference>
<organism evidence="8 9">
    <name type="scientific">Prauserella marina</name>
    <dbReference type="NCBI Taxonomy" id="530584"/>
    <lineage>
        <taxon>Bacteria</taxon>
        <taxon>Bacillati</taxon>
        <taxon>Actinomycetota</taxon>
        <taxon>Actinomycetes</taxon>
        <taxon>Pseudonocardiales</taxon>
        <taxon>Pseudonocardiaceae</taxon>
        <taxon>Prauserella</taxon>
    </lineage>
</organism>
<feature type="transmembrane region" description="Helical" evidence="7">
    <location>
        <begin position="167"/>
        <end position="187"/>
    </location>
</feature>
<dbReference type="InterPro" id="IPR022791">
    <property type="entry name" value="L-PG_synthase/AglD"/>
</dbReference>
<feature type="compositionally biased region" description="Gly residues" evidence="6">
    <location>
        <begin position="347"/>
        <end position="359"/>
    </location>
</feature>
<dbReference type="KEGG" id="pmad:BAY61_25230"/>
<protein>
    <submittedName>
        <fullName evidence="8">Uncharacterized protein</fullName>
    </submittedName>
</protein>
<proteinExistence type="predicted"/>
<feature type="transmembrane region" description="Helical" evidence="7">
    <location>
        <begin position="299"/>
        <end position="322"/>
    </location>
</feature>
<keyword evidence="4 7" id="KW-1133">Transmembrane helix</keyword>
<evidence type="ECO:0000256" key="5">
    <source>
        <dbReference type="ARBA" id="ARBA00023136"/>
    </source>
</evidence>
<keyword evidence="2" id="KW-1003">Cell membrane</keyword>
<dbReference type="OrthoDB" id="3616971at2"/>
<evidence type="ECO:0000256" key="2">
    <source>
        <dbReference type="ARBA" id="ARBA00022475"/>
    </source>
</evidence>
<dbReference type="STRING" id="530584.SAMN05421630_107118"/>
<comment type="subcellular location">
    <subcellularLocation>
        <location evidence="1">Cell membrane</location>
        <topology evidence="1">Multi-pass membrane protein</topology>
    </subcellularLocation>
</comment>
<feature type="region of interest" description="Disordered" evidence="6">
    <location>
        <begin position="347"/>
        <end position="383"/>
    </location>
</feature>
<evidence type="ECO:0000256" key="4">
    <source>
        <dbReference type="ARBA" id="ARBA00022989"/>
    </source>
</evidence>
<evidence type="ECO:0000256" key="3">
    <source>
        <dbReference type="ARBA" id="ARBA00022692"/>
    </source>
</evidence>
<dbReference type="PANTHER" id="PTHR39087">
    <property type="entry name" value="UPF0104 MEMBRANE PROTEIN MJ1595"/>
    <property type="match status" value="1"/>
</dbReference>
<dbReference type="Proteomes" id="UP000199494">
    <property type="component" value="Unassembled WGS sequence"/>
</dbReference>
<evidence type="ECO:0000313" key="8">
    <source>
        <dbReference type="EMBL" id="SDD28291.1"/>
    </source>
</evidence>
<evidence type="ECO:0000313" key="9">
    <source>
        <dbReference type="Proteomes" id="UP000199494"/>
    </source>
</evidence>
<feature type="transmembrane region" description="Helical" evidence="7">
    <location>
        <begin position="44"/>
        <end position="68"/>
    </location>
</feature>
<dbReference type="NCBIfam" id="TIGR00374">
    <property type="entry name" value="flippase-like domain"/>
    <property type="match status" value="1"/>
</dbReference>
<keyword evidence="3 7" id="KW-0812">Transmembrane</keyword>
<dbReference type="Pfam" id="PF03706">
    <property type="entry name" value="LPG_synthase_TM"/>
    <property type="match status" value="1"/>
</dbReference>
<feature type="transmembrane region" description="Helical" evidence="7">
    <location>
        <begin position="274"/>
        <end position="293"/>
    </location>
</feature>
<reference evidence="8 9" key="1">
    <citation type="submission" date="2016-10" db="EMBL/GenBank/DDBJ databases">
        <authorList>
            <person name="de Groot N.N."/>
        </authorList>
    </citation>
    <scope>NUCLEOTIDE SEQUENCE [LARGE SCALE GENOMIC DNA]</scope>
    <source>
        <strain evidence="8 9">CGMCC 4.5506</strain>
    </source>
</reference>
<sequence>MTTKQHPWCRHRGRALRAAGILAVLGIVAFTLHDRIPAPADVVAALATAAPAWLLAAAGAEFVSMAMFARQQRRLLTAFGVTMPRRRLLALAYSRSAIAVSFPAGSLVSAAYAFRAFRRGGADRGTATTVMVLSGLLSVAGLAVLYGSGAFTTGMVRLADTVNTHPVLPAVGVVAIGWVAFSLVATYRKHTPRRRHRSWAWLGATPFGTALTGMRTVAPRHWLLALAAATANWLTDLLCLLAVVAAFGIELSVFDVAAVYLTGQLLRQIPLTPGGIGVIEVVLLTGLVSAGAAEPAAAAAVLAYRLLSCWLIIPIGMLTLLVSRLRGGQDVVTGSLLDEFGRTGEGTTGFAEHGGGVGPRGYVREQQSADTGSRGELTGLPSG</sequence>
<feature type="transmembrane region" description="Helical" evidence="7">
    <location>
        <begin position="199"/>
        <end position="218"/>
    </location>
</feature>
<evidence type="ECO:0000256" key="7">
    <source>
        <dbReference type="SAM" id="Phobius"/>
    </source>
</evidence>
<dbReference type="EMBL" id="FMZE01000007">
    <property type="protein sequence ID" value="SDD28291.1"/>
    <property type="molecule type" value="Genomic_DNA"/>
</dbReference>
<name>A0A222VV00_9PSEU</name>